<dbReference type="EMBL" id="JACSDY010000017">
    <property type="protein sequence ID" value="KAF7402183.1"/>
    <property type="molecule type" value="Genomic_DNA"/>
</dbReference>
<dbReference type="SUPFAM" id="SSF48726">
    <property type="entry name" value="Immunoglobulin"/>
    <property type="match status" value="1"/>
</dbReference>
<gene>
    <name evidence="2" type="ORF">H0235_015519</name>
</gene>
<keyword evidence="1" id="KW-0472">Membrane</keyword>
<feature type="transmembrane region" description="Helical" evidence="1">
    <location>
        <begin position="95"/>
        <end position="116"/>
    </location>
</feature>
<proteinExistence type="predicted"/>
<evidence type="ECO:0000313" key="2">
    <source>
        <dbReference type="EMBL" id="KAF7402183.1"/>
    </source>
</evidence>
<dbReference type="AlphaFoldDB" id="A0A834NC99"/>
<protein>
    <recommendedName>
        <fullName evidence="4">Ig-like domain-containing protein</fullName>
    </recommendedName>
</protein>
<keyword evidence="3" id="KW-1185">Reference proteome</keyword>
<dbReference type="Proteomes" id="UP000600918">
    <property type="component" value="Unassembled WGS sequence"/>
</dbReference>
<evidence type="ECO:0000256" key="1">
    <source>
        <dbReference type="SAM" id="Phobius"/>
    </source>
</evidence>
<evidence type="ECO:0000313" key="3">
    <source>
        <dbReference type="Proteomes" id="UP000600918"/>
    </source>
</evidence>
<sequence length="154" mass="16646">MVRRATVGTVATVVTVTGTALPERGPEITGLSEHYAVGENVTANCTAWPSIPKADLRWTINGETVAPVLVVVIVFQQTPTSPIYLRNFHCSSSSGSSVVVVVVVVIVVVGEMSVVYHTTGSTTKMRIHKVPDSSRQTVHFYGFPIRNSRAEHKD</sequence>
<dbReference type="PANTHER" id="PTHR21261">
    <property type="entry name" value="BEAT PROTEIN"/>
    <property type="match status" value="1"/>
</dbReference>
<name>A0A834NC99_VESPE</name>
<reference evidence="2" key="1">
    <citation type="journal article" date="2020" name="G3 (Bethesda)">
        <title>High-Quality Assemblies for Three Invasive Social Wasps from the &lt;i&gt;Vespula&lt;/i&gt; Genus.</title>
        <authorList>
            <person name="Harrop T.W.R."/>
            <person name="Guhlin J."/>
            <person name="McLaughlin G.M."/>
            <person name="Permina E."/>
            <person name="Stockwell P."/>
            <person name="Gilligan J."/>
            <person name="Le Lec M.F."/>
            <person name="Gruber M.A.M."/>
            <person name="Quinn O."/>
            <person name="Lovegrove M."/>
            <person name="Duncan E.J."/>
            <person name="Remnant E.J."/>
            <person name="Van Eeckhoven J."/>
            <person name="Graham B."/>
            <person name="Knapp R.A."/>
            <person name="Langford K.W."/>
            <person name="Kronenberg Z."/>
            <person name="Press M.O."/>
            <person name="Eacker S.M."/>
            <person name="Wilson-Rankin E.E."/>
            <person name="Purcell J."/>
            <person name="Lester P.J."/>
            <person name="Dearden P.K."/>
        </authorList>
    </citation>
    <scope>NUCLEOTIDE SEQUENCE</scope>
    <source>
        <strain evidence="2">Volc-1</strain>
    </source>
</reference>
<evidence type="ECO:0008006" key="4">
    <source>
        <dbReference type="Google" id="ProtNLM"/>
    </source>
</evidence>
<comment type="caution">
    <text evidence="2">The sequence shown here is derived from an EMBL/GenBank/DDBJ whole genome shotgun (WGS) entry which is preliminary data.</text>
</comment>
<dbReference type="InterPro" id="IPR036179">
    <property type="entry name" value="Ig-like_dom_sf"/>
</dbReference>
<feature type="transmembrane region" description="Helical" evidence="1">
    <location>
        <begin position="58"/>
        <end position="75"/>
    </location>
</feature>
<organism evidence="2 3">
    <name type="scientific">Vespula pensylvanica</name>
    <name type="common">Western yellow jacket</name>
    <name type="synonym">Wasp</name>
    <dbReference type="NCBI Taxonomy" id="30213"/>
    <lineage>
        <taxon>Eukaryota</taxon>
        <taxon>Metazoa</taxon>
        <taxon>Ecdysozoa</taxon>
        <taxon>Arthropoda</taxon>
        <taxon>Hexapoda</taxon>
        <taxon>Insecta</taxon>
        <taxon>Pterygota</taxon>
        <taxon>Neoptera</taxon>
        <taxon>Endopterygota</taxon>
        <taxon>Hymenoptera</taxon>
        <taxon>Apocrita</taxon>
        <taxon>Aculeata</taxon>
        <taxon>Vespoidea</taxon>
        <taxon>Vespidae</taxon>
        <taxon>Vespinae</taxon>
        <taxon>Vespula</taxon>
    </lineage>
</organism>
<keyword evidence="1" id="KW-1133">Transmembrane helix</keyword>
<accession>A0A834NC99</accession>
<keyword evidence="1" id="KW-0812">Transmembrane</keyword>
<dbReference type="PANTHER" id="PTHR21261:SF15">
    <property type="entry name" value="BEATEN PATH IIIA, ISOFORM D-RELATED"/>
    <property type="match status" value="1"/>
</dbReference>